<proteinExistence type="predicted"/>
<dbReference type="AlphaFoldDB" id="A0A1U7HTF1"/>
<name>A0A1U7HTF1_9CYAN</name>
<accession>A0A1U7HTF1</accession>
<reference evidence="1 2" key="1">
    <citation type="submission" date="2016-11" db="EMBL/GenBank/DDBJ databases">
        <title>Draft Genome Sequences of Nine Cyanobacterial Strains from Diverse Habitats.</title>
        <authorList>
            <person name="Zhu T."/>
            <person name="Hou S."/>
            <person name="Lu X."/>
            <person name="Hess W.R."/>
        </authorList>
    </citation>
    <scope>NUCLEOTIDE SEQUENCE [LARGE SCALE GENOMIC DNA]</scope>
    <source>
        <strain evidence="1 2">NIES-593</strain>
    </source>
</reference>
<sequence length="238" mass="26541">MSMSQKSEIISKILSPALRLWLRSQVDSVEDLQFQISGRNRHILSGYIPNVSLNSTRAVYQGLHLSRVRLEGENIRINIAQVLKGKPLQLLEPVKVTGEIHLEEADLNASLSSSLLSNAFTDLLSMLLELSGQPQPTTILEKYRLSWHKVILNADKLVLHGTIVDALGNEQPATIRAGLELVNHQILRLHPIEINVLPKLFPISLTQLQVDLGDDVELEIVNLETGKLFCCGRLIVRS</sequence>
<dbReference type="STRING" id="1921803.NIES593_02225"/>
<evidence type="ECO:0000313" key="2">
    <source>
        <dbReference type="Proteomes" id="UP000186868"/>
    </source>
</evidence>
<dbReference type="EMBL" id="MRCB01000001">
    <property type="protein sequence ID" value="OKH26873.1"/>
    <property type="molecule type" value="Genomic_DNA"/>
</dbReference>
<comment type="caution">
    <text evidence="1">The sequence shown here is derived from an EMBL/GenBank/DDBJ whole genome shotgun (WGS) entry which is preliminary data.</text>
</comment>
<dbReference type="Proteomes" id="UP000186868">
    <property type="component" value="Unassembled WGS sequence"/>
</dbReference>
<organism evidence="1 2">
    <name type="scientific">Hydrococcus rivularis NIES-593</name>
    <dbReference type="NCBI Taxonomy" id="1921803"/>
    <lineage>
        <taxon>Bacteria</taxon>
        <taxon>Bacillati</taxon>
        <taxon>Cyanobacteriota</taxon>
        <taxon>Cyanophyceae</taxon>
        <taxon>Pleurocapsales</taxon>
        <taxon>Hydrococcaceae</taxon>
        <taxon>Hydrococcus</taxon>
    </lineage>
</organism>
<evidence type="ECO:0008006" key="3">
    <source>
        <dbReference type="Google" id="ProtNLM"/>
    </source>
</evidence>
<evidence type="ECO:0000313" key="1">
    <source>
        <dbReference type="EMBL" id="OKH26873.1"/>
    </source>
</evidence>
<gene>
    <name evidence="1" type="ORF">NIES593_02225</name>
</gene>
<protein>
    <recommendedName>
        <fullName evidence="3">DUF2993 domain-containing protein</fullName>
    </recommendedName>
</protein>
<keyword evidence="2" id="KW-1185">Reference proteome</keyword>
<dbReference type="InterPro" id="IPR021373">
    <property type="entry name" value="DUF2993"/>
</dbReference>
<dbReference type="Pfam" id="PF11209">
    <property type="entry name" value="LmeA"/>
    <property type="match status" value="1"/>
</dbReference>